<comment type="caution">
    <text evidence="1">The sequence shown here is derived from an EMBL/GenBank/DDBJ whole genome shotgun (WGS) entry which is preliminary data.</text>
</comment>
<dbReference type="EMBL" id="SJPV01000012">
    <property type="protein sequence ID" value="TWU32455.1"/>
    <property type="molecule type" value="Genomic_DNA"/>
</dbReference>
<evidence type="ECO:0000313" key="1">
    <source>
        <dbReference type="EMBL" id="TWU32455.1"/>
    </source>
</evidence>
<organism evidence="1 2">
    <name type="scientific">Novipirellula artificiosorum</name>
    <dbReference type="NCBI Taxonomy" id="2528016"/>
    <lineage>
        <taxon>Bacteria</taxon>
        <taxon>Pseudomonadati</taxon>
        <taxon>Planctomycetota</taxon>
        <taxon>Planctomycetia</taxon>
        <taxon>Pirellulales</taxon>
        <taxon>Pirellulaceae</taxon>
        <taxon>Novipirellula</taxon>
    </lineage>
</organism>
<gene>
    <name evidence="1" type="ORF">Poly41_54330</name>
</gene>
<proteinExistence type="predicted"/>
<dbReference type="AlphaFoldDB" id="A0A5C6D8K8"/>
<keyword evidence="2" id="KW-1185">Reference proteome</keyword>
<name>A0A5C6D8K8_9BACT</name>
<evidence type="ECO:0000313" key="2">
    <source>
        <dbReference type="Proteomes" id="UP000319143"/>
    </source>
</evidence>
<sequence>MIAGGECRNSVALRKSRRQTYFEAGPRAERMTAETGRDQASVAGLHQADRQSSFSALPKPFEGTAFAPDALHVSLSLSRGKNN</sequence>
<reference evidence="1 2" key="1">
    <citation type="submission" date="2019-02" db="EMBL/GenBank/DDBJ databases">
        <title>Deep-cultivation of Planctomycetes and their phenomic and genomic characterization uncovers novel biology.</title>
        <authorList>
            <person name="Wiegand S."/>
            <person name="Jogler M."/>
            <person name="Boedeker C."/>
            <person name="Pinto D."/>
            <person name="Vollmers J."/>
            <person name="Rivas-Marin E."/>
            <person name="Kohn T."/>
            <person name="Peeters S.H."/>
            <person name="Heuer A."/>
            <person name="Rast P."/>
            <person name="Oberbeckmann S."/>
            <person name="Bunk B."/>
            <person name="Jeske O."/>
            <person name="Meyerdierks A."/>
            <person name="Storesund J.E."/>
            <person name="Kallscheuer N."/>
            <person name="Luecker S."/>
            <person name="Lage O.M."/>
            <person name="Pohl T."/>
            <person name="Merkel B.J."/>
            <person name="Hornburger P."/>
            <person name="Mueller R.-W."/>
            <person name="Bruemmer F."/>
            <person name="Labrenz M."/>
            <person name="Spormann A.M."/>
            <person name="Op Den Camp H."/>
            <person name="Overmann J."/>
            <person name="Amann R."/>
            <person name="Jetten M.S.M."/>
            <person name="Mascher T."/>
            <person name="Medema M.H."/>
            <person name="Devos D.P."/>
            <person name="Kaster A.-K."/>
            <person name="Ovreas L."/>
            <person name="Rohde M."/>
            <person name="Galperin M.Y."/>
            <person name="Jogler C."/>
        </authorList>
    </citation>
    <scope>NUCLEOTIDE SEQUENCE [LARGE SCALE GENOMIC DNA]</scope>
    <source>
        <strain evidence="1 2">Poly41</strain>
    </source>
</reference>
<protein>
    <submittedName>
        <fullName evidence="1">Uncharacterized protein</fullName>
    </submittedName>
</protein>
<dbReference type="Proteomes" id="UP000319143">
    <property type="component" value="Unassembled WGS sequence"/>
</dbReference>
<accession>A0A5C6D8K8</accession>